<dbReference type="PROSITE" id="PS51186">
    <property type="entry name" value="GNAT"/>
    <property type="match status" value="1"/>
</dbReference>
<sequence>MTDIDIIPLSINDPSLFESWIDCNLACDEQDLPGLSQTSPMMMRARAIAPSATSDVRRFVAVSGPTVVGTATVARDRENNSHKAGMAVSVHPQWRRRGIGTRLYEQAESTVREWGCTTIWAGYAAEFTDRPDFEVPGETFAAQRGFALAMKGCRRVNDLTKVDAEHLAALYASAAESSADYEIVTFEHQVPDEAVEGYCQVKSRVLLDAPMGDLDAEEETYSPTLWRDIERQQQRMGVLWLGVYARHKETGDLAGLSEIEVRVGDEVMAYQNDTIVAPAHRGHRLGLRLKIDMQRHLLRWRPQMRFIQTFNAEDNTFMNAVNDQVGFRTHSSSMNLQKKL</sequence>
<dbReference type="InterPro" id="IPR000182">
    <property type="entry name" value="GNAT_dom"/>
</dbReference>
<dbReference type="Pfam" id="PF00583">
    <property type="entry name" value="Acetyltransf_1"/>
    <property type="match status" value="1"/>
</dbReference>
<dbReference type="AlphaFoldDB" id="A0A895XVC8"/>
<evidence type="ECO:0000313" key="4">
    <source>
        <dbReference type="EMBL" id="QSB05598.1"/>
    </source>
</evidence>
<dbReference type="EMBL" id="CP070496">
    <property type="protein sequence ID" value="QSB05598.1"/>
    <property type="molecule type" value="Genomic_DNA"/>
</dbReference>
<dbReference type="RefSeq" id="WP_213171608.1">
    <property type="nucleotide sequence ID" value="NZ_CP070496.1"/>
</dbReference>
<keyword evidence="1" id="KW-0808">Transferase</keyword>
<accession>A0A895XVC8</accession>
<organism evidence="4 5">
    <name type="scientific">Natronoglycomyces albus</name>
    <dbReference type="NCBI Taxonomy" id="2811108"/>
    <lineage>
        <taxon>Bacteria</taxon>
        <taxon>Bacillati</taxon>
        <taxon>Actinomycetota</taxon>
        <taxon>Actinomycetes</taxon>
        <taxon>Glycomycetales</taxon>
        <taxon>Glycomycetaceae</taxon>
        <taxon>Natronoglycomyces</taxon>
    </lineage>
</organism>
<dbReference type="KEGG" id="nav:JQS30_01315"/>
<reference evidence="4" key="1">
    <citation type="submission" date="2021-02" db="EMBL/GenBank/DDBJ databases">
        <title>Natronoglycomyces albus gen. nov., sp. nov, a haloalkaliphilic actinobacterium from a soda solonchak soil.</title>
        <authorList>
            <person name="Sorokin D.Y."/>
            <person name="Khijniak T.V."/>
            <person name="Zakharycheva A.P."/>
            <person name="Boueva O.V."/>
            <person name="Ariskina E.V."/>
            <person name="Hahnke R.L."/>
            <person name="Bunk B."/>
            <person name="Sproer C."/>
            <person name="Schumann P."/>
            <person name="Evtushenko L.I."/>
            <person name="Kublanov I.V."/>
        </authorList>
    </citation>
    <scope>NUCLEOTIDE SEQUENCE</scope>
    <source>
        <strain evidence="4">DSM 106290</strain>
    </source>
</reference>
<evidence type="ECO:0000259" key="3">
    <source>
        <dbReference type="PROSITE" id="PS51186"/>
    </source>
</evidence>
<keyword evidence="2" id="KW-0012">Acyltransferase</keyword>
<dbReference type="GO" id="GO:0016747">
    <property type="term" value="F:acyltransferase activity, transferring groups other than amino-acyl groups"/>
    <property type="evidence" value="ECO:0007669"/>
    <property type="project" value="InterPro"/>
</dbReference>
<evidence type="ECO:0000256" key="2">
    <source>
        <dbReference type="ARBA" id="ARBA00023315"/>
    </source>
</evidence>
<name>A0A895XVC8_9ACTN</name>
<dbReference type="PANTHER" id="PTHR43877">
    <property type="entry name" value="AMINOALKYLPHOSPHONATE N-ACETYLTRANSFERASE-RELATED-RELATED"/>
    <property type="match status" value="1"/>
</dbReference>
<dbReference type="Gene3D" id="3.40.630.30">
    <property type="match status" value="1"/>
</dbReference>
<dbReference type="Proteomes" id="UP000662939">
    <property type="component" value="Chromosome"/>
</dbReference>
<dbReference type="PANTHER" id="PTHR43877:SF1">
    <property type="entry name" value="ACETYLTRANSFERASE"/>
    <property type="match status" value="1"/>
</dbReference>
<dbReference type="InterPro" id="IPR050832">
    <property type="entry name" value="Bact_Acetyltransf"/>
</dbReference>
<proteinExistence type="predicted"/>
<feature type="domain" description="N-acetyltransferase" evidence="3">
    <location>
        <begin position="4"/>
        <end position="165"/>
    </location>
</feature>
<evidence type="ECO:0000256" key="1">
    <source>
        <dbReference type="ARBA" id="ARBA00022679"/>
    </source>
</evidence>
<dbReference type="SUPFAM" id="SSF55729">
    <property type="entry name" value="Acyl-CoA N-acyltransferases (Nat)"/>
    <property type="match status" value="2"/>
</dbReference>
<keyword evidence="5" id="KW-1185">Reference proteome</keyword>
<protein>
    <submittedName>
        <fullName evidence="4">GNAT family N-acetyltransferase</fullName>
    </submittedName>
</protein>
<gene>
    <name evidence="4" type="ORF">JQS30_01315</name>
</gene>
<evidence type="ECO:0000313" key="5">
    <source>
        <dbReference type="Proteomes" id="UP000662939"/>
    </source>
</evidence>
<dbReference type="InterPro" id="IPR016181">
    <property type="entry name" value="Acyl_CoA_acyltransferase"/>
</dbReference>
<dbReference type="CDD" id="cd04301">
    <property type="entry name" value="NAT_SF"/>
    <property type="match status" value="1"/>
</dbReference>